<feature type="transmembrane region" description="Helical" evidence="5">
    <location>
        <begin position="80"/>
        <end position="103"/>
    </location>
</feature>
<dbReference type="GeneID" id="38089317"/>
<proteinExistence type="inferred from homology"/>
<evidence type="ECO:0000256" key="2">
    <source>
        <dbReference type="ARBA" id="ARBA00022692"/>
    </source>
</evidence>
<dbReference type="RefSeq" id="YP_009515521.1">
    <property type="nucleotide sequence ID" value="NC_039404.1"/>
</dbReference>
<reference evidence="7" key="2">
    <citation type="submission" date="2018-01" db="EMBL/GenBank/DDBJ databases">
        <authorList>
            <person name="Gaut B.S."/>
            <person name="Morton B.R."/>
            <person name="Clegg M.T."/>
            <person name="Duvall M.R."/>
        </authorList>
    </citation>
    <scope>NUCLEOTIDE SEQUENCE</scope>
    <source>
        <strain evidence="7">J.0232</strain>
    </source>
</reference>
<evidence type="ECO:0000259" key="6">
    <source>
        <dbReference type="Pfam" id="PF00361"/>
    </source>
</evidence>
<feature type="transmembrane region" description="Helical" evidence="5">
    <location>
        <begin position="110"/>
        <end position="128"/>
    </location>
</feature>
<keyword evidence="4 5" id="KW-0472">Membrane</keyword>
<evidence type="ECO:0000313" key="7">
    <source>
        <dbReference type="EMBL" id="AVK39474.1"/>
    </source>
</evidence>
<keyword evidence="7" id="KW-0496">Mitochondrion</keyword>
<feature type="transmembrane region" description="Helical" evidence="5">
    <location>
        <begin position="165"/>
        <end position="189"/>
    </location>
</feature>
<feature type="transmembrane region" description="Helical" evidence="5">
    <location>
        <begin position="418"/>
        <end position="438"/>
    </location>
</feature>
<reference evidence="7" key="1">
    <citation type="journal article" date="2018" name="Mitochondrial DNA Part B Resour">
        <title>Complete mitochondrial genomes of six species of the freshwater red algal order Batrachospermales (Rhodophyta).</title>
        <authorList>
            <person name="Paiano M.O."/>
            <person name="Del Cortona A."/>
            <person name="Costa J.F."/>
            <person name="Liu S.-L."/>
            <person name="Verbruggen H."/>
            <person name="De Clerck O."/>
            <person name="Necchi O."/>
        </authorList>
    </citation>
    <scope>NUCLEOTIDE SEQUENCE</scope>
    <source>
        <strain evidence="7">J.0232</strain>
    </source>
</reference>
<dbReference type="PANTHER" id="PTHR22773">
    <property type="entry name" value="NADH DEHYDROGENASE"/>
    <property type="match status" value="1"/>
</dbReference>
<feature type="transmembrane region" description="Helical" evidence="5">
    <location>
        <begin position="330"/>
        <end position="353"/>
    </location>
</feature>
<gene>
    <name evidence="7" type="primary">nad2</name>
</gene>
<evidence type="ECO:0000256" key="5">
    <source>
        <dbReference type="SAM" id="Phobius"/>
    </source>
</evidence>
<dbReference type="InterPro" id="IPR001750">
    <property type="entry name" value="ND/Mrp_TM"/>
</dbReference>
<dbReference type="NCBIfam" id="TIGR01770">
    <property type="entry name" value="NDH_I_N"/>
    <property type="match status" value="1"/>
</dbReference>
<dbReference type="Pfam" id="PF00361">
    <property type="entry name" value="Proton_antipo_M"/>
    <property type="match status" value="1"/>
</dbReference>
<dbReference type="AlphaFoldDB" id="A0A343UXR7"/>
<dbReference type="GO" id="GO:0042773">
    <property type="term" value="P:ATP synthesis coupled electron transport"/>
    <property type="evidence" value="ECO:0007669"/>
    <property type="project" value="InterPro"/>
</dbReference>
<name>A0A343UXR7_9FLOR</name>
<keyword evidence="3 5" id="KW-1133">Transmembrane helix</keyword>
<feature type="transmembrane region" description="Helical" evidence="5">
    <location>
        <begin position="383"/>
        <end position="406"/>
    </location>
</feature>
<protein>
    <submittedName>
        <fullName evidence="7">NADH dehydrogenase subunit 2</fullName>
    </submittedName>
</protein>
<feature type="transmembrane region" description="Helical" evidence="5">
    <location>
        <begin position="284"/>
        <end position="301"/>
    </location>
</feature>
<feature type="transmembrane region" description="Helical" evidence="5">
    <location>
        <begin position="36"/>
        <end position="60"/>
    </location>
</feature>
<dbReference type="GO" id="GO:0008137">
    <property type="term" value="F:NADH dehydrogenase (ubiquinone) activity"/>
    <property type="evidence" value="ECO:0007669"/>
    <property type="project" value="InterPro"/>
</dbReference>
<dbReference type="InterPro" id="IPR010096">
    <property type="entry name" value="NADH-Q_OxRdtase_suN/2"/>
</dbReference>
<feature type="transmembrane region" description="Helical" evidence="5">
    <location>
        <begin position="209"/>
        <end position="228"/>
    </location>
</feature>
<sequence length="496" mass="55799">MSLFLNFYFLTPDCFLITASLGLLLFGVLTSTNKLFGFPVLTTAFFYLSIEIFGMCSLLLICQGPINGFFWNGALISNEFTFLAKLFLFFISLVILALSNVYLQRLKISFFEFWVLNLLAVSAASLVLHAFDLLSLYITLEFQSLIFYILASLNRTSEFSTEAGLKYFILGAFSSVFLLIGSALLYNLTGLSNFADFSKLFADSSNLDFNFMLSITLSLVFILIAFLFKFNVAPFHFWSPDVYEGVPVPVTALFATLPKIAILGLIIKIIFFSFFNFLSFIDSFLIFCCICSSVIGVLGAFEQKKWKRFIAYSSIGHASFMLLGLLSNDFFALSSVFIFLIIYIITTLSYFLVLTNLNVFKYPKVTFSRVITDSGNLGVNNKLLTFTVLLTMFSLAGIPPLAGFFSKLAILMGSLKNNLVSISILIILLTCIASFYYLRFLKILYFDTIQSHLVLLPINFMDGFLLTFLSFITIFLFVDFNFINSVAKLMALALLK</sequence>
<dbReference type="HAMAP" id="MF_00445">
    <property type="entry name" value="NDH1_NuoN_1"/>
    <property type="match status" value="1"/>
</dbReference>
<evidence type="ECO:0000256" key="4">
    <source>
        <dbReference type="ARBA" id="ARBA00023136"/>
    </source>
</evidence>
<dbReference type="GO" id="GO:0016020">
    <property type="term" value="C:membrane"/>
    <property type="evidence" value="ECO:0007669"/>
    <property type="project" value="UniProtKB-SubCell"/>
</dbReference>
<geneLocation type="mitochondrion" evidence="7"/>
<accession>A0A343UXR7</accession>
<feature type="transmembrane region" description="Helical" evidence="5">
    <location>
        <begin position="458"/>
        <end position="478"/>
    </location>
</feature>
<keyword evidence="2 5" id="KW-0812">Transmembrane</keyword>
<comment type="subcellular location">
    <subcellularLocation>
        <location evidence="1">Membrane</location>
        <topology evidence="1">Multi-pass membrane protein</topology>
    </subcellularLocation>
</comment>
<dbReference type="EMBL" id="MG787094">
    <property type="protein sequence ID" value="AVK39474.1"/>
    <property type="molecule type" value="Genomic_DNA"/>
</dbReference>
<feature type="transmembrane region" description="Helical" evidence="5">
    <location>
        <begin position="6"/>
        <end position="29"/>
    </location>
</feature>
<evidence type="ECO:0000256" key="3">
    <source>
        <dbReference type="ARBA" id="ARBA00022989"/>
    </source>
</evidence>
<organism evidence="7">
    <name type="scientific">Montagnia macrospora</name>
    <dbReference type="NCBI Taxonomy" id="2662032"/>
    <lineage>
        <taxon>Eukaryota</taxon>
        <taxon>Rhodophyta</taxon>
        <taxon>Florideophyceae</taxon>
        <taxon>Nemaliophycidae</taxon>
        <taxon>Batrachospermales</taxon>
        <taxon>Batrachospermaceae</taxon>
        <taxon>Montagnia</taxon>
    </lineage>
</organism>
<feature type="domain" description="NADH:quinone oxidoreductase/Mrp antiporter transmembrane" evidence="6">
    <location>
        <begin position="131"/>
        <end position="432"/>
    </location>
</feature>
<evidence type="ECO:0000256" key="1">
    <source>
        <dbReference type="ARBA" id="ARBA00004141"/>
    </source>
</evidence>